<feature type="region of interest" description="Disordered" evidence="1">
    <location>
        <begin position="248"/>
        <end position="283"/>
    </location>
</feature>
<feature type="region of interest" description="Disordered" evidence="1">
    <location>
        <begin position="84"/>
        <end position="106"/>
    </location>
</feature>
<proteinExistence type="predicted"/>
<evidence type="ECO:0000256" key="1">
    <source>
        <dbReference type="SAM" id="MobiDB-lite"/>
    </source>
</evidence>
<reference evidence="2 3" key="1">
    <citation type="journal article" date="2024" name="G3 (Bethesda)">
        <title>Genome assembly of Hibiscus sabdariffa L. provides insights into metabolisms of medicinal natural products.</title>
        <authorList>
            <person name="Kim T."/>
        </authorList>
    </citation>
    <scope>NUCLEOTIDE SEQUENCE [LARGE SCALE GENOMIC DNA]</scope>
    <source>
        <strain evidence="2">TK-2024</strain>
        <tissue evidence="2">Old leaves</tissue>
    </source>
</reference>
<evidence type="ECO:0000313" key="2">
    <source>
        <dbReference type="EMBL" id="KAK8551641.1"/>
    </source>
</evidence>
<feature type="compositionally biased region" description="Basic and acidic residues" evidence="1">
    <location>
        <begin position="147"/>
        <end position="156"/>
    </location>
</feature>
<keyword evidence="3" id="KW-1185">Reference proteome</keyword>
<comment type="caution">
    <text evidence="2">The sequence shown here is derived from an EMBL/GenBank/DDBJ whole genome shotgun (WGS) entry which is preliminary data.</text>
</comment>
<feature type="compositionally biased region" description="Basic and acidic residues" evidence="1">
    <location>
        <begin position="167"/>
        <end position="187"/>
    </location>
</feature>
<name>A0ABR2E394_9ROSI</name>
<dbReference type="EMBL" id="JBBPBM010000020">
    <property type="protein sequence ID" value="KAK8551641.1"/>
    <property type="molecule type" value="Genomic_DNA"/>
</dbReference>
<dbReference type="Proteomes" id="UP001472677">
    <property type="component" value="Unassembled WGS sequence"/>
</dbReference>
<protein>
    <submittedName>
        <fullName evidence="2">Uncharacterized protein</fullName>
    </submittedName>
</protein>
<accession>A0ABR2E394</accession>
<organism evidence="2 3">
    <name type="scientific">Hibiscus sabdariffa</name>
    <name type="common">roselle</name>
    <dbReference type="NCBI Taxonomy" id="183260"/>
    <lineage>
        <taxon>Eukaryota</taxon>
        <taxon>Viridiplantae</taxon>
        <taxon>Streptophyta</taxon>
        <taxon>Embryophyta</taxon>
        <taxon>Tracheophyta</taxon>
        <taxon>Spermatophyta</taxon>
        <taxon>Magnoliopsida</taxon>
        <taxon>eudicotyledons</taxon>
        <taxon>Gunneridae</taxon>
        <taxon>Pentapetalae</taxon>
        <taxon>rosids</taxon>
        <taxon>malvids</taxon>
        <taxon>Malvales</taxon>
        <taxon>Malvaceae</taxon>
        <taxon>Malvoideae</taxon>
        <taxon>Hibiscus</taxon>
    </lineage>
</organism>
<sequence>MSNQMENPSGETNPNFALADGFRSALATGGLLLGNKCGRPPENVIHMEDDSVLERHGSPVDVDIQPACKKGRNFEDSSEVLMQSDSMHSAERGLGLESNSHSGGQEHGLSFRDTLMGGIEDVVEISGAVDAARGDQADPNQVTPMQEENREGEAQKVMEVVSPRRRTSAESREPTADGIRLGKDLRKPGSFGGKDQDDQPMVAAQGVIRHGKTSLNSVQHTVVTVDESENNTGIRNATGRVLPASLRGGSSLGSVKKGAGLPLGQKGSLKPRKKDVRGPSSSTLAASLAPLVAELESAGRCIIEGREHGSTTAHYPVQWKSNSAFELPGCSNMHD</sequence>
<feature type="region of interest" description="Disordered" evidence="1">
    <location>
        <begin position="132"/>
        <end position="198"/>
    </location>
</feature>
<gene>
    <name evidence="2" type="ORF">V6N12_040272</name>
</gene>
<evidence type="ECO:0000313" key="3">
    <source>
        <dbReference type="Proteomes" id="UP001472677"/>
    </source>
</evidence>